<dbReference type="RefSeq" id="WP_344238178.1">
    <property type="nucleotide sequence ID" value="NZ_BAAAHH010000004.1"/>
</dbReference>
<evidence type="ECO:0008006" key="10">
    <source>
        <dbReference type="Google" id="ProtNLM"/>
    </source>
</evidence>
<dbReference type="Proteomes" id="UP001500665">
    <property type="component" value="Unassembled WGS sequence"/>
</dbReference>
<reference evidence="9" key="1">
    <citation type="journal article" date="2019" name="Int. J. Syst. Evol. Microbiol.">
        <title>The Global Catalogue of Microorganisms (GCM) 10K type strain sequencing project: providing services to taxonomists for standard genome sequencing and annotation.</title>
        <authorList>
            <consortium name="The Broad Institute Genomics Platform"/>
            <consortium name="The Broad Institute Genome Sequencing Center for Infectious Disease"/>
            <person name="Wu L."/>
            <person name="Ma J."/>
        </authorList>
    </citation>
    <scope>NUCLEOTIDE SEQUENCE [LARGE SCALE GENOMIC DNA]</scope>
    <source>
        <strain evidence="9">JCM 10696</strain>
    </source>
</reference>
<dbReference type="Pfam" id="PF00589">
    <property type="entry name" value="Phage_integrase"/>
    <property type="match status" value="1"/>
</dbReference>
<dbReference type="InterPro" id="IPR044068">
    <property type="entry name" value="CB"/>
</dbReference>
<evidence type="ECO:0000256" key="4">
    <source>
        <dbReference type="PROSITE-ProRule" id="PRU01248"/>
    </source>
</evidence>
<dbReference type="Gene3D" id="1.10.443.10">
    <property type="entry name" value="Intergrase catalytic core"/>
    <property type="match status" value="1"/>
</dbReference>
<evidence type="ECO:0000256" key="5">
    <source>
        <dbReference type="SAM" id="MobiDB-lite"/>
    </source>
</evidence>
<dbReference type="InterPro" id="IPR013762">
    <property type="entry name" value="Integrase-like_cat_sf"/>
</dbReference>
<name>A0ABP4B2A8_9ACTN</name>
<organism evidence="8 9">
    <name type="scientific">Actinocorallia libanotica</name>
    <dbReference type="NCBI Taxonomy" id="46162"/>
    <lineage>
        <taxon>Bacteria</taxon>
        <taxon>Bacillati</taxon>
        <taxon>Actinomycetota</taxon>
        <taxon>Actinomycetes</taxon>
        <taxon>Streptosporangiales</taxon>
        <taxon>Thermomonosporaceae</taxon>
        <taxon>Actinocorallia</taxon>
    </lineage>
</organism>
<proteinExistence type="inferred from homology"/>
<evidence type="ECO:0000313" key="9">
    <source>
        <dbReference type="Proteomes" id="UP001500665"/>
    </source>
</evidence>
<dbReference type="InterPro" id="IPR011010">
    <property type="entry name" value="DNA_brk_join_enz"/>
</dbReference>
<dbReference type="PANTHER" id="PTHR30349:SF41">
    <property type="entry name" value="INTEGRASE_RECOMBINASE PROTEIN MJ0367-RELATED"/>
    <property type="match status" value="1"/>
</dbReference>
<dbReference type="SUPFAM" id="SSF56349">
    <property type="entry name" value="DNA breaking-rejoining enzymes"/>
    <property type="match status" value="1"/>
</dbReference>
<dbReference type="PANTHER" id="PTHR30349">
    <property type="entry name" value="PHAGE INTEGRASE-RELATED"/>
    <property type="match status" value="1"/>
</dbReference>
<evidence type="ECO:0000256" key="3">
    <source>
        <dbReference type="ARBA" id="ARBA00023172"/>
    </source>
</evidence>
<evidence type="ECO:0000313" key="8">
    <source>
        <dbReference type="EMBL" id="GAA0943235.1"/>
    </source>
</evidence>
<accession>A0ABP4B2A8</accession>
<feature type="compositionally biased region" description="Basic and acidic residues" evidence="5">
    <location>
        <begin position="345"/>
        <end position="358"/>
    </location>
</feature>
<sequence>MSTPGEVMPVVVGRPVRREPSTAVPAASAELDVHGAVTLTDLRNPYLAYLTSLREGPSADTIRRALNRIVELHAAARGLPRRQLTALGEEYGRFFPWHQLRYEHTLLLAQTLKDQRWAPATINKHLAALRGVLRTAMLLGLMTKEEQERASAIRDVDPSDARAGRDVPDEEIALLLGAAAADPKEAFALRDAAILALLYGAGLRRAEATALQRTDYDGQQVTVYGKRGRIRTLPLGPDVRHHLDAWLSYTGHKRGPLFFSARQAPSVRAGTVQAADLAHLKPDTIEKILDKLIARTDLAARPGYTNLNPHDCRHAFISDRLAATGDVSTVQRLAGHANPATTTGYDRRGPDTLREAMHGRTLPPPRPPAS</sequence>
<dbReference type="CDD" id="cd00397">
    <property type="entry name" value="DNA_BRE_C"/>
    <property type="match status" value="1"/>
</dbReference>
<evidence type="ECO:0000256" key="1">
    <source>
        <dbReference type="ARBA" id="ARBA00008857"/>
    </source>
</evidence>
<comment type="caution">
    <text evidence="8">The sequence shown here is derived from an EMBL/GenBank/DDBJ whole genome shotgun (WGS) entry which is preliminary data.</text>
</comment>
<evidence type="ECO:0000256" key="2">
    <source>
        <dbReference type="ARBA" id="ARBA00023125"/>
    </source>
</evidence>
<keyword evidence="3" id="KW-0233">DNA recombination</keyword>
<dbReference type="InterPro" id="IPR002104">
    <property type="entry name" value="Integrase_catalytic"/>
</dbReference>
<evidence type="ECO:0000259" key="6">
    <source>
        <dbReference type="PROSITE" id="PS51898"/>
    </source>
</evidence>
<feature type="region of interest" description="Disordered" evidence="5">
    <location>
        <begin position="336"/>
        <end position="370"/>
    </location>
</feature>
<keyword evidence="2 4" id="KW-0238">DNA-binding</keyword>
<protein>
    <recommendedName>
        <fullName evidence="10">Site-specific recombinase XerD</fullName>
    </recommendedName>
</protein>
<feature type="domain" description="Core-binding (CB)" evidence="7">
    <location>
        <begin position="37"/>
        <end position="137"/>
    </location>
</feature>
<dbReference type="PROSITE" id="PS51898">
    <property type="entry name" value="TYR_RECOMBINASE"/>
    <property type="match status" value="1"/>
</dbReference>
<feature type="domain" description="Tyr recombinase" evidence="6">
    <location>
        <begin position="162"/>
        <end position="358"/>
    </location>
</feature>
<dbReference type="PROSITE" id="PS51900">
    <property type="entry name" value="CB"/>
    <property type="match status" value="1"/>
</dbReference>
<keyword evidence="9" id="KW-1185">Reference proteome</keyword>
<comment type="similarity">
    <text evidence="1">Belongs to the 'phage' integrase family.</text>
</comment>
<dbReference type="EMBL" id="BAAAHH010000004">
    <property type="protein sequence ID" value="GAA0943235.1"/>
    <property type="molecule type" value="Genomic_DNA"/>
</dbReference>
<evidence type="ECO:0000259" key="7">
    <source>
        <dbReference type="PROSITE" id="PS51900"/>
    </source>
</evidence>
<gene>
    <name evidence="8" type="ORF">GCM10009550_15080</name>
</gene>
<dbReference type="InterPro" id="IPR050090">
    <property type="entry name" value="Tyrosine_recombinase_XerCD"/>
</dbReference>